<proteinExistence type="predicted"/>
<dbReference type="Pfam" id="PF06985">
    <property type="entry name" value="HET"/>
    <property type="match status" value="1"/>
</dbReference>
<keyword evidence="3" id="KW-1185">Reference proteome</keyword>
<evidence type="ECO:0000313" key="3">
    <source>
        <dbReference type="Proteomes" id="UP001430584"/>
    </source>
</evidence>
<dbReference type="GeneID" id="92006086"/>
<accession>A0ABR3CRT1</accession>
<gene>
    <name evidence="2" type="ORF">SLS55_002001</name>
</gene>
<protein>
    <recommendedName>
        <fullName evidence="1">Heterokaryon incompatibility domain-containing protein</fullName>
    </recommendedName>
</protein>
<dbReference type="PANTHER" id="PTHR33112">
    <property type="entry name" value="DOMAIN PROTEIN, PUTATIVE-RELATED"/>
    <property type="match status" value="1"/>
</dbReference>
<name>A0ABR3CRT1_9PEZI</name>
<reference evidence="2 3" key="1">
    <citation type="submission" date="2024-02" db="EMBL/GenBank/DDBJ databases">
        <title>De novo assembly and annotation of 12 fungi associated with fruit tree decline syndrome in Ontario, Canada.</title>
        <authorList>
            <person name="Sulman M."/>
            <person name="Ellouze W."/>
            <person name="Ilyukhin E."/>
        </authorList>
    </citation>
    <scope>NUCLEOTIDE SEQUENCE [LARGE SCALE GENOMIC DNA]</scope>
    <source>
        <strain evidence="2 3">FDS-637</strain>
    </source>
</reference>
<evidence type="ECO:0000259" key="1">
    <source>
        <dbReference type="Pfam" id="PF06985"/>
    </source>
</evidence>
<dbReference type="PANTHER" id="PTHR33112:SF16">
    <property type="entry name" value="HETEROKARYON INCOMPATIBILITY DOMAIN-CONTAINING PROTEIN"/>
    <property type="match status" value="1"/>
</dbReference>
<feature type="domain" description="Heterokaryon incompatibility" evidence="1">
    <location>
        <begin position="226"/>
        <end position="377"/>
    </location>
</feature>
<organism evidence="2 3">
    <name type="scientific">Diplodia seriata</name>
    <dbReference type="NCBI Taxonomy" id="420778"/>
    <lineage>
        <taxon>Eukaryota</taxon>
        <taxon>Fungi</taxon>
        <taxon>Dikarya</taxon>
        <taxon>Ascomycota</taxon>
        <taxon>Pezizomycotina</taxon>
        <taxon>Dothideomycetes</taxon>
        <taxon>Dothideomycetes incertae sedis</taxon>
        <taxon>Botryosphaeriales</taxon>
        <taxon>Botryosphaeriaceae</taxon>
        <taxon>Diplodia</taxon>
    </lineage>
</organism>
<dbReference type="RefSeq" id="XP_066636055.1">
    <property type="nucleotide sequence ID" value="XM_066773488.1"/>
</dbReference>
<sequence length="774" mass="85780">MASTANLPPPATDLSCVTALTPRTEPECQTIGLCTHCQVLQLNDIAADQISASQKYELRYERHDTLPGLPKIAQSAASGCGVCRALYGKIIDALEDSDYIGPVKIDRLVVAFYENQLDFRIESPSWTMGITFYIAADPGLRGAEKLGIFQQNVPEDLLSEAGISNVRKFIDQAVEWSPLSSEVAELPTRLLDVGGRPEQQDPRLVVSSEHPPLRDSAPTDIEARRYIALSYCWGTQHGAPLLRTERATLLSFTKGIPLSLFPPALRDAVLVTRRVGGGDGGSSSVRYLWIDALCIVQDDRRDWEREAARMAAVYRNAYLTFCSTQASCALGFARRPAPSATVALSPHLAPLLRGSYHLTEYMDETFAWEDRAWTFQELYFSARAVLFGRVQTYLWDTRSAREADPEGHARGAGVFQPESRRRWWESQVRSGMSWRWQQLEVNHDDDDDDDVVDPYEDWYAKVAAYSQRSLTFAGDRLPAISALASHTADTLAQQRRDATYAAGLWAGDLLRGLLWSISAFDADPAPSLAEYVAQRTDPARCVAPSWSWACQGEAVYFSAAGGPGFAPLGRVEEAVDVRPAGLDPYGQVEAGGGRVVLSGRMARVPYAYFEIHQTPASSGQYNAVHRDASNRSRFNSLRLYSTSGSGGEADVAFDWWVEDERHAEYWPSGSFTVLLTGLNVYPPELASSSSTSAEENWELFRMVADLDTEPGRRQVRRPHDGEVVTYDSIFVLGLVLHETERPGVYLRAGYIRGSAFEDTLAELKAAEWRTVEIV</sequence>
<dbReference type="InterPro" id="IPR010730">
    <property type="entry name" value="HET"/>
</dbReference>
<dbReference type="EMBL" id="JAJVCZ030000002">
    <property type="protein sequence ID" value="KAL0263026.1"/>
    <property type="molecule type" value="Genomic_DNA"/>
</dbReference>
<comment type="caution">
    <text evidence="2">The sequence shown here is derived from an EMBL/GenBank/DDBJ whole genome shotgun (WGS) entry which is preliminary data.</text>
</comment>
<evidence type="ECO:0000313" key="2">
    <source>
        <dbReference type="EMBL" id="KAL0263026.1"/>
    </source>
</evidence>
<dbReference type="Proteomes" id="UP001430584">
    <property type="component" value="Unassembled WGS sequence"/>
</dbReference>